<feature type="transmembrane region" description="Helical" evidence="6">
    <location>
        <begin position="29"/>
        <end position="51"/>
    </location>
</feature>
<accession>M3UTW4</accession>
<evidence type="ECO:0000313" key="7">
    <source>
        <dbReference type="EMBL" id="GAC78817.1"/>
    </source>
</evidence>
<dbReference type="Proteomes" id="UP000035009">
    <property type="component" value="Unassembled WGS sequence"/>
</dbReference>
<protein>
    <recommendedName>
        <fullName evidence="9">Oligopeptide transporter, OPT family</fullName>
    </recommendedName>
</protein>
<comment type="subcellular location">
    <subcellularLocation>
        <location evidence="1">Membrane</location>
        <topology evidence="1">Multi-pass membrane protein</topology>
    </subcellularLocation>
</comment>
<reference evidence="7 8" key="1">
    <citation type="submission" date="2013-02" db="EMBL/GenBank/DDBJ databases">
        <title>Whole genome shotgun sequence of Gordonia malaquae NBRC 108250.</title>
        <authorList>
            <person name="Yoshida I."/>
            <person name="Hosoyama A."/>
            <person name="Tsuchikane K."/>
            <person name="Ando Y."/>
            <person name="Baba S."/>
            <person name="Ohji S."/>
            <person name="Hamada M."/>
            <person name="Tamura T."/>
            <person name="Yamazoe A."/>
            <person name="Yamazaki S."/>
            <person name="Fujita N."/>
        </authorList>
    </citation>
    <scope>NUCLEOTIDE SEQUENCE [LARGE SCALE GENOMIC DNA]</scope>
    <source>
        <strain evidence="7 8">NBRC 108250</strain>
    </source>
</reference>
<keyword evidence="2" id="KW-0813">Transport</keyword>
<dbReference type="EMBL" id="BAOP01000004">
    <property type="protein sequence ID" value="GAC78817.1"/>
    <property type="molecule type" value="Genomic_DNA"/>
</dbReference>
<dbReference type="RefSeq" id="WP_008376954.1">
    <property type="nucleotide sequence ID" value="NZ_BAOP01000004.1"/>
</dbReference>
<keyword evidence="4 6" id="KW-1133">Transmembrane helix</keyword>
<keyword evidence="3 6" id="KW-0812">Transmembrane</keyword>
<name>M3UTW4_GORML</name>
<evidence type="ECO:0000313" key="8">
    <source>
        <dbReference type="Proteomes" id="UP000035009"/>
    </source>
</evidence>
<evidence type="ECO:0000256" key="3">
    <source>
        <dbReference type="ARBA" id="ARBA00022692"/>
    </source>
</evidence>
<feature type="transmembrane region" description="Helical" evidence="6">
    <location>
        <begin position="72"/>
        <end position="94"/>
    </location>
</feature>
<feature type="transmembrane region" description="Helical" evidence="6">
    <location>
        <begin position="114"/>
        <end position="131"/>
    </location>
</feature>
<evidence type="ECO:0000256" key="4">
    <source>
        <dbReference type="ARBA" id="ARBA00022989"/>
    </source>
</evidence>
<feature type="non-terminal residue" evidence="7">
    <location>
        <position position="1"/>
    </location>
</feature>
<dbReference type="GO" id="GO:0016020">
    <property type="term" value="C:membrane"/>
    <property type="evidence" value="ECO:0007669"/>
    <property type="project" value="UniProtKB-SubCell"/>
</dbReference>
<evidence type="ECO:0000256" key="5">
    <source>
        <dbReference type="ARBA" id="ARBA00023136"/>
    </source>
</evidence>
<evidence type="ECO:0008006" key="9">
    <source>
        <dbReference type="Google" id="ProtNLM"/>
    </source>
</evidence>
<keyword evidence="8" id="KW-1185">Reference proteome</keyword>
<evidence type="ECO:0000256" key="6">
    <source>
        <dbReference type="SAM" id="Phobius"/>
    </source>
</evidence>
<organism evidence="7 8">
    <name type="scientific">Gordonia malaquae NBRC 108250</name>
    <dbReference type="NCBI Taxonomy" id="1223542"/>
    <lineage>
        <taxon>Bacteria</taxon>
        <taxon>Bacillati</taxon>
        <taxon>Actinomycetota</taxon>
        <taxon>Actinomycetes</taxon>
        <taxon>Mycobacteriales</taxon>
        <taxon>Gordoniaceae</taxon>
        <taxon>Gordonia</taxon>
    </lineage>
</organism>
<sequence>GLGALIGIAVIVVDETLKRSTSSMRLPPLAVGMGMYLPMSLTLTIPIGAFIGRYYDSWASRAAVDGDRKKRLGILLATGLIVGESIYGVIFAGIVAGTGKEAPLSIVGDGYGDGAQLVGIAVFVALVFGLYRYTQLRSERDFAAMSGSLK</sequence>
<dbReference type="GO" id="GO:0035673">
    <property type="term" value="F:oligopeptide transmembrane transporter activity"/>
    <property type="evidence" value="ECO:0007669"/>
    <property type="project" value="InterPro"/>
</dbReference>
<comment type="caution">
    <text evidence="7">The sequence shown here is derived from an EMBL/GenBank/DDBJ whole genome shotgun (WGS) entry which is preliminary data.</text>
</comment>
<dbReference type="eggNOG" id="COG1297">
    <property type="taxonomic scope" value="Bacteria"/>
</dbReference>
<dbReference type="AlphaFoldDB" id="M3UTW4"/>
<keyword evidence="5 6" id="KW-0472">Membrane</keyword>
<proteinExistence type="predicted"/>
<dbReference type="Pfam" id="PF03169">
    <property type="entry name" value="OPT"/>
    <property type="match status" value="1"/>
</dbReference>
<evidence type="ECO:0000256" key="2">
    <source>
        <dbReference type="ARBA" id="ARBA00022448"/>
    </source>
</evidence>
<dbReference type="InterPro" id="IPR004813">
    <property type="entry name" value="OPT"/>
</dbReference>
<evidence type="ECO:0000256" key="1">
    <source>
        <dbReference type="ARBA" id="ARBA00004141"/>
    </source>
</evidence>
<gene>
    <name evidence="7" type="ORF">GM1_004_02630</name>
</gene>